<organism evidence="3 4">
    <name type="scientific">Kocuria carniphila</name>
    <dbReference type="NCBI Taxonomy" id="262208"/>
    <lineage>
        <taxon>Bacteria</taxon>
        <taxon>Bacillati</taxon>
        <taxon>Actinomycetota</taxon>
        <taxon>Actinomycetes</taxon>
        <taxon>Micrococcales</taxon>
        <taxon>Micrococcaceae</taxon>
        <taxon>Kocuria</taxon>
    </lineage>
</organism>
<dbReference type="InterPro" id="IPR025209">
    <property type="entry name" value="DUF4209"/>
</dbReference>
<dbReference type="Pfam" id="PF24098">
    <property type="entry name" value="DUF7380"/>
    <property type="match status" value="1"/>
</dbReference>
<evidence type="ECO:0000313" key="3">
    <source>
        <dbReference type="EMBL" id="MEX3595170.1"/>
    </source>
</evidence>
<dbReference type="Proteomes" id="UP001558481">
    <property type="component" value="Unassembled WGS sequence"/>
</dbReference>
<accession>A0ABV3V5G3</accession>
<sequence length="593" mass="64866">MLTASFDGPYEPPELLSAPLERAAADPAATGLHELVLQVLAMVSSAMLNSEDWLEPFIPAMQISGKRTVVPADFDADQVALLARIAPLVERDDLRARVADVAWFYGKRADVAMLDRAIDAYRAAPLTDIVWFSVGKDAWVRAFELAARRGPDGQARVQEMSDALKAQVVAGKVADNFRTVGFAETLRQHGRVDAAGRAEVLEALFALAAQASSETPRLSRHLEREALAWLGRADAAAANSATERVARTYIAEADSRIQTNPKAGALVEGHFLEKAVAVLRTIPRSYRLENGLDGLIDDLRIRLRESRESSMEQMMRIQSDPVDLTDAVSYGRSQVSGHADKLDALAAFATLAPPLDEASTRENAEKMLEGAISHLFGSSTFSSDFRKVASRPGSSGQADEDEVWAEMVRMVYFHSQLLGKGIVQPAQEVLTTEHRFSRQFMVSLCEESPTVPVGHETLWGDGLALGLGGNYGAAVSVLVPQLEQIVRVMLRRHDVHTLFVDEHGVESEKSLNALLGMTETEGIFGAGMVMEMKAMLVVQGGPNLRNDVAHGLLDDNSAWSYSALYMWWFCLRLVTWPVIEMVDRAQKQAAEPG</sequence>
<comment type="caution">
    <text evidence="3">The sequence shown here is derived from an EMBL/GenBank/DDBJ whole genome shotgun (WGS) entry which is preliminary data.</text>
</comment>
<keyword evidence="4" id="KW-1185">Reference proteome</keyword>
<dbReference type="EMBL" id="JAYWLU010000010">
    <property type="protein sequence ID" value="MEX3595170.1"/>
    <property type="molecule type" value="Genomic_DNA"/>
</dbReference>
<evidence type="ECO:0000259" key="2">
    <source>
        <dbReference type="Pfam" id="PF24098"/>
    </source>
</evidence>
<name>A0ABV3V5G3_9MICC</name>
<evidence type="ECO:0000313" key="4">
    <source>
        <dbReference type="Proteomes" id="UP001558481"/>
    </source>
</evidence>
<reference evidence="3 4" key="1">
    <citation type="journal article" date="2024" name="Fungal Genet. Biol.">
        <title>The porcine skin microbiome exhibits broad fungal antagonism.</title>
        <authorList>
            <person name="De La Cruz K.F."/>
            <person name="Townsend E.C."/>
            <person name="Alex Cheong J.Z."/>
            <person name="Salamzade R."/>
            <person name="Liu A."/>
            <person name="Sandstrom S."/>
            <person name="Davila E."/>
            <person name="Huang L."/>
            <person name="Xu K.H."/>
            <person name="Wu S.Y."/>
            <person name="Meudt J.J."/>
            <person name="Shanmuganayagam D."/>
            <person name="Gibson A.L.F."/>
            <person name="Kalan L.R."/>
        </authorList>
    </citation>
    <scope>NUCLEOTIDE SEQUENCE [LARGE SCALE GENOMIC DNA]</scope>
    <source>
        <strain evidence="3 4">LK2625</strain>
    </source>
</reference>
<dbReference type="Pfam" id="PF13910">
    <property type="entry name" value="DUF4209"/>
    <property type="match status" value="1"/>
</dbReference>
<evidence type="ECO:0000259" key="1">
    <source>
        <dbReference type="Pfam" id="PF13910"/>
    </source>
</evidence>
<feature type="domain" description="DUF4209" evidence="1">
    <location>
        <begin position="482"/>
        <end position="572"/>
    </location>
</feature>
<gene>
    <name evidence="3" type="ORF">VVR66_10640</name>
</gene>
<dbReference type="InterPro" id="IPR055804">
    <property type="entry name" value="DUF7380"/>
</dbReference>
<proteinExistence type="predicted"/>
<feature type="domain" description="DUF7380" evidence="2">
    <location>
        <begin position="22"/>
        <end position="154"/>
    </location>
</feature>
<dbReference type="RefSeq" id="WP_368630321.1">
    <property type="nucleotide sequence ID" value="NZ_JAYWLU010000010.1"/>
</dbReference>
<protein>
    <submittedName>
        <fullName evidence="3">DUF4209 domain-containing protein</fullName>
    </submittedName>
</protein>